<dbReference type="HOGENOM" id="CLU_006332_10_4_0"/>
<dbReference type="PROSITE" id="PS00149">
    <property type="entry name" value="SULFATASE_2"/>
    <property type="match status" value="1"/>
</dbReference>
<gene>
    <name evidence="8" type="ordered locus">Psta_1326</name>
</gene>
<dbReference type="eggNOG" id="COG3119">
    <property type="taxonomic scope" value="Bacteria"/>
</dbReference>
<dbReference type="Gene3D" id="3.40.720.10">
    <property type="entry name" value="Alkaline Phosphatase, subunit A"/>
    <property type="match status" value="1"/>
</dbReference>
<keyword evidence="9" id="KW-1185">Reference proteome</keyword>
<evidence type="ECO:0000256" key="6">
    <source>
        <dbReference type="SAM" id="SignalP"/>
    </source>
</evidence>
<dbReference type="InterPro" id="IPR000917">
    <property type="entry name" value="Sulfatase_N"/>
</dbReference>
<dbReference type="Gene3D" id="3.30.1120.10">
    <property type="match status" value="1"/>
</dbReference>
<dbReference type="KEGG" id="psl:Psta_1326"/>
<dbReference type="SUPFAM" id="SSF53649">
    <property type="entry name" value="Alkaline phosphatase-like"/>
    <property type="match status" value="1"/>
</dbReference>
<keyword evidence="6" id="KW-0732">Signal</keyword>
<dbReference type="GO" id="GO:0046872">
    <property type="term" value="F:metal ion binding"/>
    <property type="evidence" value="ECO:0007669"/>
    <property type="project" value="UniProtKB-KW"/>
</dbReference>
<feature type="signal peptide" evidence="6">
    <location>
        <begin position="1"/>
        <end position="24"/>
    </location>
</feature>
<reference evidence="8 9" key="1">
    <citation type="journal article" date="2009" name="Stand. Genomic Sci.">
        <title>Complete genome sequence of Pirellula staleyi type strain (ATCC 27377).</title>
        <authorList>
            <person name="Clum A."/>
            <person name="Tindall B.J."/>
            <person name="Sikorski J."/>
            <person name="Ivanova N."/>
            <person name="Mavrommatis K."/>
            <person name="Lucas S."/>
            <person name="Glavina del Rio T."/>
            <person name="Nolan M."/>
            <person name="Chen F."/>
            <person name="Tice H."/>
            <person name="Pitluck S."/>
            <person name="Cheng J.F."/>
            <person name="Chertkov O."/>
            <person name="Brettin T."/>
            <person name="Han C."/>
            <person name="Detter J.C."/>
            <person name="Kuske C."/>
            <person name="Bruce D."/>
            <person name="Goodwin L."/>
            <person name="Ovchinikova G."/>
            <person name="Pati A."/>
            <person name="Mikhailova N."/>
            <person name="Chen A."/>
            <person name="Palaniappan K."/>
            <person name="Land M."/>
            <person name="Hauser L."/>
            <person name="Chang Y.J."/>
            <person name="Jeffries C.D."/>
            <person name="Chain P."/>
            <person name="Rohde M."/>
            <person name="Goker M."/>
            <person name="Bristow J."/>
            <person name="Eisen J.A."/>
            <person name="Markowitz V."/>
            <person name="Hugenholtz P."/>
            <person name="Kyrpides N.C."/>
            <person name="Klenk H.P."/>
            <person name="Lapidus A."/>
        </authorList>
    </citation>
    <scope>NUCLEOTIDE SEQUENCE [LARGE SCALE GENOMIC DNA]</scope>
    <source>
        <strain evidence="9">ATCC 27377 / DSM 6068 / ICPB 4128</strain>
    </source>
</reference>
<dbReference type="OrthoDB" id="9783154at2"/>
<dbReference type="Proteomes" id="UP000001887">
    <property type="component" value="Chromosome"/>
</dbReference>
<dbReference type="InterPro" id="IPR024607">
    <property type="entry name" value="Sulfatase_CS"/>
</dbReference>
<sequence length="468" mass="50691" precursor="true">MFFRYSLRALVALGLLTAATTSMAADASRPNIVVIVGDDMGYHDLGVHGCKDIPTPHLDALATSGVRCTSGYVSGPYCSPTRAGLLTGRYQQRFGHEFNPGPTPTGEIGLPLSETTLADRLKKVGYKTGMVGKWHLGNDEKRHPLSRGFDEFFGFLGGARTYFATPGNASAGTKLLRGREVVDEKEYLTDAFAREAVAYIDRSKASPFFLYLTFNAVHTPMEASQKYLDRFTAVSDPKRQKYCAMMSAMDDAVGQVVAKLEREKLLENTLIFFVSDNGGPTAANTGDNTPLRGFKATTWEGGIRVPYFVSWKGKIPAGKTYDQPVIQIDFVPTALAAAGAPAAEKTDGVNLLPYLTFENKEAPHASLFWRFGPQTAIRHGNYKLVMTRDLDKPALYDLAADISETKDLSADKPEIVAQLTAAYDAWNQENIPAAWGAPSRAIGNGTPGKKAGGKKKNKAKVEAATPAS</sequence>
<name>D2QWC8_PIRSD</name>
<evidence type="ECO:0000313" key="9">
    <source>
        <dbReference type="Proteomes" id="UP000001887"/>
    </source>
</evidence>
<proteinExistence type="inferred from homology"/>
<dbReference type="PANTHER" id="PTHR42693">
    <property type="entry name" value="ARYLSULFATASE FAMILY MEMBER"/>
    <property type="match status" value="1"/>
</dbReference>
<organism evidence="8 9">
    <name type="scientific">Pirellula staleyi (strain ATCC 27377 / DSM 6068 / ICPB 4128)</name>
    <name type="common">Pirella staleyi</name>
    <dbReference type="NCBI Taxonomy" id="530564"/>
    <lineage>
        <taxon>Bacteria</taxon>
        <taxon>Pseudomonadati</taxon>
        <taxon>Planctomycetota</taxon>
        <taxon>Planctomycetia</taxon>
        <taxon>Pirellulales</taxon>
        <taxon>Pirellulaceae</taxon>
        <taxon>Pirellula</taxon>
    </lineage>
</organism>
<evidence type="ECO:0000256" key="2">
    <source>
        <dbReference type="ARBA" id="ARBA00022723"/>
    </source>
</evidence>
<accession>D2QWC8</accession>
<feature type="region of interest" description="Disordered" evidence="5">
    <location>
        <begin position="436"/>
        <end position="468"/>
    </location>
</feature>
<feature type="domain" description="Sulfatase N-terminal" evidence="7">
    <location>
        <begin position="30"/>
        <end position="340"/>
    </location>
</feature>
<evidence type="ECO:0000313" key="8">
    <source>
        <dbReference type="EMBL" id="ADB16003.1"/>
    </source>
</evidence>
<dbReference type="Pfam" id="PF00884">
    <property type="entry name" value="Sulfatase"/>
    <property type="match status" value="1"/>
</dbReference>
<comment type="similarity">
    <text evidence="1">Belongs to the sulfatase family.</text>
</comment>
<evidence type="ECO:0000256" key="5">
    <source>
        <dbReference type="SAM" id="MobiDB-lite"/>
    </source>
</evidence>
<evidence type="ECO:0000256" key="3">
    <source>
        <dbReference type="ARBA" id="ARBA00022801"/>
    </source>
</evidence>
<dbReference type="AlphaFoldDB" id="D2QWC8"/>
<evidence type="ECO:0000259" key="7">
    <source>
        <dbReference type="Pfam" id="PF00884"/>
    </source>
</evidence>
<keyword evidence="3" id="KW-0378">Hydrolase</keyword>
<dbReference type="GO" id="GO:0004065">
    <property type="term" value="F:arylsulfatase activity"/>
    <property type="evidence" value="ECO:0007669"/>
    <property type="project" value="TreeGrafter"/>
</dbReference>
<dbReference type="PANTHER" id="PTHR42693:SF53">
    <property type="entry name" value="ENDO-4-O-SULFATASE"/>
    <property type="match status" value="1"/>
</dbReference>
<keyword evidence="4" id="KW-0106">Calcium</keyword>
<dbReference type="EMBL" id="CP001848">
    <property type="protein sequence ID" value="ADB16003.1"/>
    <property type="molecule type" value="Genomic_DNA"/>
</dbReference>
<dbReference type="InterPro" id="IPR050738">
    <property type="entry name" value="Sulfatase"/>
</dbReference>
<dbReference type="InterPro" id="IPR017850">
    <property type="entry name" value="Alkaline_phosphatase_core_sf"/>
</dbReference>
<evidence type="ECO:0000256" key="1">
    <source>
        <dbReference type="ARBA" id="ARBA00008779"/>
    </source>
</evidence>
<evidence type="ECO:0000256" key="4">
    <source>
        <dbReference type="ARBA" id="ARBA00022837"/>
    </source>
</evidence>
<feature type="chain" id="PRO_5003035219" evidence="6">
    <location>
        <begin position="25"/>
        <end position="468"/>
    </location>
</feature>
<protein>
    <submittedName>
        <fullName evidence="8">Sulfatase</fullName>
    </submittedName>
</protein>
<keyword evidence="2" id="KW-0479">Metal-binding</keyword>